<dbReference type="RefSeq" id="WP_101894812.1">
    <property type="nucleotide sequence ID" value="NZ_CP022684.1"/>
</dbReference>
<dbReference type="KEGG" id="kak:Kalk_13830"/>
<dbReference type="SUPFAM" id="SSF53474">
    <property type="entry name" value="alpha/beta-Hydrolases"/>
    <property type="match status" value="1"/>
</dbReference>
<feature type="domain" description="Xaa-Pro dipeptidyl-peptidase C-terminal" evidence="3">
    <location>
        <begin position="375"/>
        <end position="663"/>
    </location>
</feature>
<dbReference type="AlphaFoldDB" id="A0A2K9LRI6"/>
<feature type="signal peptide" evidence="2">
    <location>
        <begin position="1"/>
        <end position="22"/>
    </location>
</feature>
<dbReference type="EMBL" id="CP022684">
    <property type="protein sequence ID" value="AUM13434.1"/>
    <property type="molecule type" value="Genomic_DNA"/>
</dbReference>
<dbReference type="InterPro" id="IPR000383">
    <property type="entry name" value="Xaa-Pro-like_dom"/>
</dbReference>
<protein>
    <submittedName>
        <fullName evidence="4">Acyl esterase</fullName>
    </submittedName>
</protein>
<evidence type="ECO:0000256" key="1">
    <source>
        <dbReference type="ARBA" id="ARBA00022801"/>
    </source>
</evidence>
<evidence type="ECO:0000313" key="5">
    <source>
        <dbReference type="Proteomes" id="UP000235116"/>
    </source>
</evidence>
<dbReference type="PROSITE" id="PS51257">
    <property type="entry name" value="PROKAR_LIPOPROTEIN"/>
    <property type="match status" value="1"/>
</dbReference>
<dbReference type="Gene3D" id="1.10.3020.10">
    <property type="entry name" value="alpha-amino acid ester hydrolase ( Helical cap domain)"/>
    <property type="match status" value="1"/>
</dbReference>
<dbReference type="InterPro" id="IPR013736">
    <property type="entry name" value="Xaa-Pro_dipept_C"/>
</dbReference>
<dbReference type="Gene3D" id="3.40.50.1820">
    <property type="entry name" value="alpha/beta hydrolase"/>
    <property type="match status" value="1"/>
</dbReference>
<dbReference type="SUPFAM" id="SSF49785">
    <property type="entry name" value="Galactose-binding domain-like"/>
    <property type="match status" value="1"/>
</dbReference>
<dbReference type="Pfam" id="PF08530">
    <property type="entry name" value="PepX_C"/>
    <property type="match status" value="1"/>
</dbReference>
<name>A0A2K9LRI6_9GAMM</name>
<evidence type="ECO:0000256" key="2">
    <source>
        <dbReference type="SAM" id="SignalP"/>
    </source>
</evidence>
<dbReference type="NCBIfam" id="TIGR00976">
    <property type="entry name" value="CocE_NonD"/>
    <property type="match status" value="1"/>
</dbReference>
<dbReference type="Pfam" id="PF02129">
    <property type="entry name" value="Peptidase_S15"/>
    <property type="match status" value="1"/>
</dbReference>
<organism evidence="4 5">
    <name type="scientific">Ketobacter alkanivorans</name>
    <dbReference type="NCBI Taxonomy" id="1917421"/>
    <lineage>
        <taxon>Bacteria</taxon>
        <taxon>Pseudomonadati</taxon>
        <taxon>Pseudomonadota</taxon>
        <taxon>Gammaproteobacteria</taxon>
        <taxon>Pseudomonadales</taxon>
        <taxon>Ketobacteraceae</taxon>
        <taxon>Ketobacter</taxon>
    </lineage>
</organism>
<accession>A0A2K9LRI6</accession>
<dbReference type="InterPro" id="IPR008979">
    <property type="entry name" value="Galactose-bd-like_sf"/>
</dbReference>
<evidence type="ECO:0000313" key="4">
    <source>
        <dbReference type="EMBL" id="AUM13434.1"/>
    </source>
</evidence>
<dbReference type="GO" id="GO:0008239">
    <property type="term" value="F:dipeptidyl-peptidase activity"/>
    <property type="evidence" value="ECO:0007669"/>
    <property type="project" value="InterPro"/>
</dbReference>
<sequence>MLKGRMAIVVLGALLLSACGSDSEDSPLNSQASLERDVSLQQETEQFEAVADAEFNTALYHRAADYPRVYIAPMSYIPISSGQQLGMRLTLPADEQGEPLPGPFPVILVQSGYNIGLMSIAAAPGGVLLGIPDSYLVRRGYAMVSVDVIGGGISQGGWELFGAKEQVGYGDTVDWVKAQPWSNGNIGVAGASYMGITSLFTAQQRPDDIKAVFASVPLGDAKRGIVGTGGLLNGVFMGEWMTLTHLTSTQNVPLMLMQPALMPQVMAATQEHIDHMDDYYLPLIEKAITGDPELAYDSPFWRVRSPLENMDRIKAPTIITGALNDLFQRDAPLLYESLKDRVDARLMLFDGDHLSNFAQAIPGTDKSSPVLHVMLQWFDKHLKGLDSGTESIPPVTQYVKHYKQGNWQGFITAQDWPHPAAEPQRWYLHGDGAMSQQMPFMEEQTRTMEAAPFADYEYGKSDDGGFLKLHITPNDGSECSLSYVQWTLGVAGLTAIKPCFWDHRKLEANALNYETAVMAEDYVIAGPIQADLWVSSTAHDAVVSVRVEEVLPGGRVVPITNGLLLASMRAVDESRSRYVLGEMVQPYHFLTQESEQLLTPGDVVKMQVEVFPTSAMIRAGSRLRVSISPSNQAQGVLNLVQRENVVGGVTSLHHGPQYPSSLAVLSVPLSELN</sequence>
<feature type="chain" id="PRO_5014927547" evidence="2">
    <location>
        <begin position="23"/>
        <end position="673"/>
    </location>
</feature>
<dbReference type="InterPro" id="IPR029058">
    <property type="entry name" value="AB_hydrolase_fold"/>
</dbReference>
<dbReference type="OrthoDB" id="9806163at2"/>
<proteinExistence type="predicted"/>
<keyword evidence="1" id="KW-0378">Hydrolase</keyword>
<gene>
    <name evidence="4" type="ORF">Kalk_13830</name>
</gene>
<evidence type="ECO:0000259" key="3">
    <source>
        <dbReference type="SMART" id="SM00939"/>
    </source>
</evidence>
<keyword evidence="5" id="KW-1185">Reference proteome</keyword>
<dbReference type="SMART" id="SM00939">
    <property type="entry name" value="PepX_C"/>
    <property type="match status" value="1"/>
</dbReference>
<dbReference type="Proteomes" id="UP000235116">
    <property type="component" value="Chromosome"/>
</dbReference>
<reference evidence="5" key="1">
    <citation type="submission" date="2017-08" db="EMBL/GenBank/DDBJ databases">
        <title>Direct submision.</title>
        <authorList>
            <person name="Kim S.-J."/>
            <person name="Rhee S.-K."/>
        </authorList>
    </citation>
    <scope>NUCLEOTIDE SEQUENCE [LARGE SCALE GENOMIC DNA]</scope>
    <source>
        <strain evidence="5">GI5</strain>
    </source>
</reference>
<dbReference type="InterPro" id="IPR005674">
    <property type="entry name" value="CocE/Ser_esterase"/>
</dbReference>
<dbReference type="Gene3D" id="2.60.120.260">
    <property type="entry name" value="Galactose-binding domain-like"/>
    <property type="match status" value="1"/>
</dbReference>
<keyword evidence="2" id="KW-0732">Signal</keyword>